<dbReference type="PANTHER" id="PTHR30489">
    <property type="entry name" value="LIPOPROTEIN-RELEASING SYSTEM TRANSMEMBRANE PROTEIN LOLE"/>
    <property type="match status" value="1"/>
</dbReference>
<dbReference type="InterPro" id="IPR025857">
    <property type="entry name" value="MacB_PCD"/>
</dbReference>
<keyword evidence="6 8" id="KW-1133">Transmembrane helix</keyword>
<organism evidence="11">
    <name type="scientific">Magnetococcus massalia (strain MO-1)</name>
    <dbReference type="NCBI Taxonomy" id="451514"/>
    <lineage>
        <taxon>Bacteria</taxon>
        <taxon>Pseudomonadati</taxon>
        <taxon>Pseudomonadota</taxon>
        <taxon>Magnetococcia</taxon>
        <taxon>Magnetococcales</taxon>
        <taxon>Magnetococcaceae</taxon>
        <taxon>Magnetococcus</taxon>
    </lineage>
</organism>
<dbReference type="InterPro" id="IPR051447">
    <property type="entry name" value="Lipoprotein-release_system"/>
</dbReference>
<dbReference type="AlphaFoldDB" id="A0A1S7LD81"/>
<evidence type="ECO:0000259" key="9">
    <source>
        <dbReference type="Pfam" id="PF02687"/>
    </source>
</evidence>
<dbReference type="GO" id="GO:0098797">
    <property type="term" value="C:plasma membrane protein complex"/>
    <property type="evidence" value="ECO:0007669"/>
    <property type="project" value="TreeGrafter"/>
</dbReference>
<comment type="subcellular location">
    <subcellularLocation>
        <location evidence="1">Cell membrane</location>
        <topology evidence="1">Multi-pass membrane protein</topology>
    </subcellularLocation>
</comment>
<keyword evidence="11" id="KW-0449">Lipoprotein</keyword>
<keyword evidence="5 8" id="KW-0812">Transmembrane</keyword>
<keyword evidence="3" id="KW-0813">Transport</keyword>
<dbReference type="EMBL" id="LO017727">
    <property type="protein sequence ID" value="CRH04845.1"/>
    <property type="molecule type" value="Genomic_DNA"/>
</dbReference>
<feature type="transmembrane region" description="Helical" evidence="8">
    <location>
        <begin position="21"/>
        <end position="48"/>
    </location>
</feature>
<feature type="transmembrane region" description="Helical" evidence="8">
    <location>
        <begin position="271"/>
        <end position="295"/>
    </location>
</feature>
<feature type="domain" description="ABC3 transporter permease C-terminal" evidence="9">
    <location>
        <begin position="273"/>
        <end position="406"/>
    </location>
</feature>
<evidence type="ECO:0000256" key="3">
    <source>
        <dbReference type="ARBA" id="ARBA00022448"/>
    </source>
</evidence>
<gene>
    <name evidence="11" type="primary">lolC</name>
    <name evidence="11" type="ORF">MAGMO_0641</name>
</gene>
<dbReference type="InterPro" id="IPR011925">
    <property type="entry name" value="LolCE_TM"/>
</dbReference>
<dbReference type="GO" id="GO:0042953">
    <property type="term" value="P:lipoprotein transport"/>
    <property type="evidence" value="ECO:0007669"/>
    <property type="project" value="InterPro"/>
</dbReference>
<evidence type="ECO:0000256" key="8">
    <source>
        <dbReference type="SAM" id="Phobius"/>
    </source>
</evidence>
<sequence>MFTSYEWRIGLRYLRAKRSQRFISAITGLSMGGIALGVAALIVVLAVMTGFKEELQRQILGVISHVTVQSYANRMHDVEDVLRVVRSTPGVEAAAPYVLANALIYNGGQAYGIILRGVEPEQERGVSDLHKNIWRGSVEKLPRFGVVLGRNLARNLGTTLGEKVTIMVPQGNVTPAGTTPRFKRFRVVGIFDSGMHDYDSNLAYIHLPDAQKLMKLGKRVTGVEVKTPHADLAMGVRQELEQRLPASYLVRDWMQMNRNFFNAIKLEKATMFVILSLVVLVAAFNIISSLIMVVMEKGKDIAILKTMGAEGRSIMAIFMINGGIIGITGTLAGLGLGLALASRLEEVISWIERTFGLQILHGDVYFIDRLPAKVLTSDLVWITIISLSISLLATLYPAWRASRVDPVEALRYE</sequence>
<feature type="transmembrane region" description="Helical" evidence="8">
    <location>
        <begin position="379"/>
        <end position="399"/>
    </location>
</feature>
<dbReference type="Pfam" id="PF12704">
    <property type="entry name" value="MacB_PCD"/>
    <property type="match status" value="1"/>
</dbReference>
<protein>
    <submittedName>
        <fullName evidence="11">Lipoprotein releasing system, transmembrane protein, LolC/E family</fullName>
    </submittedName>
</protein>
<evidence type="ECO:0000259" key="10">
    <source>
        <dbReference type="Pfam" id="PF12704"/>
    </source>
</evidence>
<evidence type="ECO:0000313" key="11">
    <source>
        <dbReference type="EMBL" id="CRH04845.1"/>
    </source>
</evidence>
<name>A0A1S7LD81_MAGMO</name>
<evidence type="ECO:0000256" key="4">
    <source>
        <dbReference type="ARBA" id="ARBA00022475"/>
    </source>
</evidence>
<keyword evidence="4" id="KW-1003">Cell membrane</keyword>
<dbReference type="NCBIfam" id="TIGR02212">
    <property type="entry name" value="lolCE"/>
    <property type="match status" value="1"/>
</dbReference>
<feature type="domain" description="MacB-like periplasmic core" evidence="10">
    <location>
        <begin position="27"/>
        <end position="242"/>
    </location>
</feature>
<dbReference type="PANTHER" id="PTHR30489:SF0">
    <property type="entry name" value="LIPOPROTEIN-RELEASING SYSTEM TRANSMEMBRANE PROTEIN LOLE"/>
    <property type="match status" value="1"/>
</dbReference>
<dbReference type="GO" id="GO:0044874">
    <property type="term" value="P:lipoprotein localization to outer membrane"/>
    <property type="evidence" value="ECO:0007669"/>
    <property type="project" value="TreeGrafter"/>
</dbReference>
<dbReference type="Pfam" id="PF02687">
    <property type="entry name" value="FtsX"/>
    <property type="match status" value="1"/>
</dbReference>
<dbReference type="InterPro" id="IPR003838">
    <property type="entry name" value="ABC3_permease_C"/>
</dbReference>
<feature type="transmembrane region" description="Helical" evidence="8">
    <location>
        <begin position="316"/>
        <end position="340"/>
    </location>
</feature>
<comment type="similarity">
    <text evidence="2">Belongs to the ABC-4 integral membrane protein family. LolC/E subfamily.</text>
</comment>
<evidence type="ECO:0000256" key="5">
    <source>
        <dbReference type="ARBA" id="ARBA00022692"/>
    </source>
</evidence>
<evidence type="ECO:0000256" key="2">
    <source>
        <dbReference type="ARBA" id="ARBA00005236"/>
    </source>
</evidence>
<keyword evidence="7 8" id="KW-0472">Membrane</keyword>
<accession>A0A1S7LD81</accession>
<evidence type="ECO:0000256" key="6">
    <source>
        <dbReference type="ARBA" id="ARBA00022989"/>
    </source>
</evidence>
<evidence type="ECO:0000256" key="7">
    <source>
        <dbReference type="ARBA" id="ARBA00023136"/>
    </source>
</evidence>
<reference evidence="11" key="1">
    <citation type="submission" date="2015-04" db="EMBL/GenBank/DDBJ databases">
        <authorList>
            <person name="Syromyatnikov M.Y."/>
            <person name="Popov V.N."/>
        </authorList>
    </citation>
    <scope>NUCLEOTIDE SEQUENCE</scope>
    <source>
        <strain evidence="11">MO-1</strain>
    </source>
</reference>
<proteinExistence type="inferred from homology"/>
<evidence type="ECO:0000256" key="1">
    <source>
        <dbReference type="ARBA" id="ARBA00004651"/>
    </source>
</evidence>